<reference evidence="1 2" key="1">
    <citation type="submission" date="2009-04" db="EMBL/GenBank/DDBJ databases">
        <authorList>
            <person name="Qin X."/>
            <person name="Bachman B."/>
            <person name="Battles P."/>
            <person name="Bell A."/>
            <person name="Bess C."/>
            <person name="Bickham C."/>
            <person name="Chaboub L."/>
            <person name="Chen D."/>
            <person name="Coyle M."/>
            <person name="Deiros D.R."/>
            <person name="Dinh H."/>
            <person name="Forbes L."/>
            <person name="Fowler G."/>
            <person name="Francisco L."/>
            <person name="Fu Q."/>
            <person name="Gubbala S."/>
            <person name="Hale W."/>
            <person name="Han Y."/>
            <person name="Hemphill L."/>
            <person name="Highlander S.K."/>
            <person name="Hirani K."/>
            <person name="Hogues M."/>
            <person name="Jackson L."/>
            <person name="Jakkamsetti A."/>
            <person name="Javaid M."/>
            <person name="Jiang H."/>
            <person name="Korchina V."/>
            <person name="Kovar C."/>
            <person name="Lara F."/>
            <person name="Lee S."/>
            <person name="Mata R."/>
            <person name="Mathew T."/>
            <person name="Moen C."/>
            <person name="Morales K."/>
            <person name="Munidasa M."/>
            <person name="Nazareth L."/>
            <person name="Ngo R."/>
            <person name="Nguyen L."/>
            <person name="Okwuonu G."/>
            <person name="Ongeri F."/>
            <person name="Patil S."/>
            <person name="Petrosino J."/>
            <person name="Pham C."/>
            <person name="Pham P."/>
            <person name="Pu L.-L."/>
            <person name="Puazo M."/>
            <person name="Raj R."/>
            <person name="Reid J."/>
            <person name="Rouhana J."/>
            <person name="Saada N."/>
            <person name="Shang Y."/>
            <person name="Simmons D."/>
            <person name="Thornton R."/>
            <person name="Warren J."/>
            <person name="Weissenberger G."/>
            <person name="Zhang J."/>
            <person name="Zhang L."/>
            <person name="Zhou C."/>
            <person name="Zhu D."/>
            <person name="Muzny D."/>
            <person name="Worley K."/>
            <person name="Gibbs R."/>
        </authorList>
    </citation>
    <scope>NUCLEOTIDE SEQUENCE [LARGE SCALE GENOMIC DNA]</scope>
    <source>
        <strain evidence="1 2">F0268</strain>
    </source>
</reference>
<comment type="caution">
    <text evidence="1">The sequence shown here is derived from an EMBL/GenBank/DDBJ whole genome shotgun (WGS) entry which is preliminary data.</text>
</comment>
<dbReference type="eggNOG" id="ENOG5032017">
    <property type="taxonomic scope" value="Bacteria"/>
</dbReference>
<dbReference type="Proteomes" id="UP000004121">
    <property type="component" value="Unassembled WGS sequence"/>
</dbReference>
<evidence type="ECO:0000313" key="1">
    <source>
        <dbReference type="EMBL" id="EEJ52520.1"/>
    </source>
</evidence>
<keyword evidence="2" id="KW-1185">Reference proteome</keyword>
<gene>
    <name evidence="1" type="ORF">HMPREF6123_0215</name>
</gene>
<sequence>MTDISARQRDFFDRQVISLIKMKYGMEDMKAIRSFLFSETYQMLLDPLTEVYTFIPQIVFEMWESEMITGNPRNSQYIRGEENE</sequence>
<protein>
    <submittedName>
        <fullName evidence="1">Uncharacterized protein</fullName>
    </submittedName>
</protein>
<accession>C2KUP6</accession>
<dbReference type="RefSeq" id="WP_007157750.1">
    <property type="nucleotide sequence ID" value="NZ_GG668535.1"/>
</dbReference>
<dbReference type="HOGENOM" id="CLU_2522324_0_0_9"/>
<dbReference type="OrthoDB" id="3233498at2"/>
<dbReference type="EMBL" id="ACKX01000022">
    <property type="protein sequence ID" value="EEJ52520.1"/>
    <property type="molecule type" value="Genomic_DNA"/>
</dbReference>
<evidence type="ECO:0000313" key="2">
    <source>
        <dbReference type="Proteomes" id="UP000004121"/>
    </source>
</evidence>
<organism evidence="1 2">
    <name type="scientific">Oribacterium sinus F0268</name>
    <dbReference type="NCBI Taxonomy" id="585501"/>
    <lineage>
        <taxon>Bacteria</taxon>
        <taxon>Bacillati</taxon>
        <taxon>Bacillota</taxon>
        <taxon>Clostridia</taxon>
        <taxon>Lachnospirales</taxon>
        <taxon>Lachnospiraceae</taxon>
        <taxon>Oribacterium</taxon>
    </lineage>
</organism>
<name>C2KUP6_9FIRM</name>
<proteinExistence type="predicted"/>
<dbReference type="STRING" id="585501.HMPREF6123_0215"/>
<dbReference type="InParanoid" id="C2KUP6"/>
<dbReference type="AlphaFoldDB" id="C2KUP6"/>